<organism evidence="1 2">
    <name type="scientific">Microvirga lotononidis</name>
    <dbReference type="NCBI Taxonomy" id="864069"/>
    <lineage>
        <taxon>Bacteria</taxon>
        <taxon>Pseudomonadati</taxon>
        <taxon>Pseudomonadota</taxon>
        <taxon>Alphaproteobacteria</taxon>
        <taxon>Hyphomicrobiales</taxon>
        <taxon>Methylobacteriaceae</taxon>
        <taxon>Microvirga</taxon>
    </lineage>
</organism>
<dbReference type="OrthoDB" id="8080802at2"/>
<dbReference type="STRING" id="864069.MicloDRAFT_00001480"/>
<keyword evidence="2" id="KW-1185">Reference proteome</keyword>
<gene>
    <name evidence="1" type="ORF">MicloDRAFT_00001480</name>
</gene>
<evidence type="ECO:0000313" key="1">
    <source>
        <dbReference type="EMBL" id="EIM31158.1"/>
    </source>
</evidence>
<evidence type="ECO:0000313" key="2">
    <source>
        <dbReference type="Proteomes" id="UP000003947"/>
    </source>
</evidence>
<dbReference type="AlphaFoldDB" id="I4Z4L6"/>
<dbReference type="EMBL" id="JH660633">
    <property type="protein sequence ID" value="EIM31158.1"/>
    <property type="molecule type" value="Genomic_DNA"/>
</dbReference>
<dbReference type="HOGENOM" id="CLU_052819_2_0_5"/>
<dbReference type="PATRIC" id="fig|864069.3.peg.152"/>
<accession>I4Z4L6</accession>
<protein>
    <recommendedName>
        <fullName evidence="3">Transposase</fullName>
    </recommendedName>
</protein>
<name>I4Z4L6_9HYPH</name>
<sequence length="123" mass="13909">MPLWRAERMSRARVPPNHKRVYRVMKVHGLRLQRHAGGVGTRQHDGRIAVAHCNLRSCSDGFELDCDNGEKMRVAFALDCCDREALGYVATTERIKGEDVCNLMLSAVGHRFGPVNRLPHMVE</sequence>
<dbReference type="eggNOG" id="COG2801">
    <property type="taxonomic scope" value="Bacteria"/>
</dbReference>
<reference evidence="1 2" key="1">
    <citation type="submission" date="2012-02" db="EMBL/GenBank/DDBJ databases">
        <title>Improved High-Quality Draft sequence of Microvirga sp. WSM3557.</title>
        <authorList>
            <consortium name="US DOE Joint Genome Institute"/>
            <person name="Lucas S."/>
            <person name="Han J."/>
            <person name="Lapidus A."/>
            <person name="Cheng J.-F."/>
            <person name="Goodwin L."/>
            <person name="Pitluck S."/>
            <person name="Peters L."/>
            <person name="Zhang X."/>
            <person name="Detter J.C."/>
            <person name="Han C."/>
            <person name="Tapia R."/>
            <person name="Land M."/>
            <person name="Hauser L."/>
            <person name="Kyrpides N."/>
            <person name="Ivanova N."/>
            <person name="Pagani I."/>
            <person name="Brau L."/>
            <person name="Yates R."/>
            <person name="O'Hara G."/>
            <person name="Rui T."/>
            <person name="Howieson J."/>
            <person name="Reeve W."/>
            <person name="Woyke T."/>
        </authorList>
    </citation>
    <scope>NUCLEOTIDE SEQUENCE [LARGE SCALE GENOMIC DNA]</scope>
    <source>
        <strain evidence="1 2">WSM3557</strain>
    </source>
</reference>
<evidence type="ECO:0008006" key="3">
    <source>
        <dbReference type="Google" id="ProtNLM"/>
    </source>
</evidence>
<proteinExistence type="predicted"/>
<dbReference type="Proteomes" id="UP000003947">
    <property type="component" value="Unassembled WGS sequence"/>
</dbReference>